<feature type="compositionally biased region" description="Basic residues" evidence="2">
    <location>
        <begin position="34"/>
        <end position="43"/>
    </location>
</feature>
<name>A0A6C0K3L1_9ZZZZ</name>
<feature type="compositionally biased region" description="Basic and acidic residues" evidence="2">
    <location>
        <begin position="259"/>
        <end position="275"/>
    </location>
</feature>
<feature type="coiled-coil region" evidence="1">
    <location>
        <begin position="300"/>
        <end position="327"/>
    </location>
</feature>
<dbReference type="EMBL" id="MN740808">
    <property type="protein sequence ID" value="QHU12622.1"/>
    <property type="molecule type" value="Genomic_DNA"/>
</dbReference>
<protein>
    <submittedName>
        <fullName evidence="3">Uncharacterized protein</fullName>
    </submittedName>
</protein>
<proteinExistence type="predicted"/>
<accession>A0A6C0K3L1</accession>
<evidence type="ECO:0000256" key="1">
    <source>
        <dbReference type="SAM" id="Coils"/>
    </source>
</evidence>
<feature type="region of interest" description="Disordered" evidence="2">
    <location>
        <begin position="259"/>
        <end position="293"/>
    </location>
</feature>
<reference evidence="3" key="1">
    <citation type="journal article" date="2020" name="Nature">
        <title>Giant virus diversity and host interactions through global metagenomics.</title>
        <authorList>
            <person name="Schulz F."/>
            <person name="Roux S."/>
            <person name="Paez-Espino D."/>
            <person name="Jungbluth S."/>
            <person name="Walsh D.A."/>
            <person name="Denef V.J."/>
            <person name="McMahon K.D."/>
            <person name="Konstantinidis K.T."/>
            <person name="Eloe-Fadrosh E.A."/>
            <person name="Kyrpides N.C."/>
            <person name="Woyke T."/>
        </authorList>
    </citation>
    <scope>NUCLEOTIDE SEQUENCE</scope>
    <source>
        <strain evidence="3">GVMAG-S-1101172-89</strain>
    </source>
</reference>
<evidence type="ECO:0000313" key="3">
    <source>
        <dbReference type="EMBL" id="QHU12622.1"/>
    </source>
</evidence>
<organism evidence="3">
    <name type="scientific">viral metagenome</name>
    <dbReference type="NCBI Taxonomy" id="1070528"/>
    <lineage>
        <taxon>unclassified sequences</taxon>
        <taxon>metagenomes</taxon>
        <taxon>organismal metagenomes</taxon>
    </lineage>
</organism>
<dbReference type="AlphaFoldDB" id="A0A6C0K3L1"/>
<keyword evidence="1" id="KW-0175">Coiled coil</keyword>
<feature type="region of interest" description="Disordered" evidence="2">
    <location>
        <begin position="1"/>
        <end position="46"/>
    </location>
</feature>
<sequence length="352" mass="38323">MELCSIEDAFPDIEGKNPAPGCSDVKSSKEERRAARKRAKKCKGPPEDFLNTVDDIPVTDSDRPAVKRMGELPAFTSYDDAFKDLSGSGGFEGFKMPILPNGNCLIGEPGYPSYFGKGLEDATEEAPPVNWPSLDTAKQQLSSIVKDTVSLKSLVDGSDGKKDMFAPAGSIVGTAGLALYNSHTDNIPNDEGFTNMFNDSADTVLNETFEYEFGGNGIEKAGAVKTLPAPSLDDAWKPLTTAKTSTAFFKAKKPMKPVEPAEDKVLRDDKKRGEVETNAEPLYKPGAPPSVVGSDPETMRNQMARQMQELLKKFKDLEEQRGRDTKNEVLLFVGTGLFVLLSLDVVARLSRR</sequence>
<evidence type="ECO:0000256" key="2">
    <source>
        <dbReference type="SAM" id="MobiDB-lite"/>
    </source>
</evidence>